<dbReference type="InterPro" id="IPR001633">
    <property type="entry name" value="EAL_dom"/>
</dbReference>
<feature type="transmembrane region" description="Helical" evidence="1">
    <location>
        <begin position="21"/>
        <end position="39"/>
    </location>
</feature>
<keyword evidence="1" id="KW-0812">Transmembrane</keyword>
<evidence type="ECO:0000259" key="3">
    <source>
        <dbReference type="PROSITE" id="PS50887"/>
    </source>
</evidence>
<dbReference type="STRING" id="655353.SAMN04488056_105164"/>
<feature type="transmembrane region" description="Helical" evidence="1">
    <location>
        <begin position="45"/>
        <end position="63"/>
    </location>
</feature>
<dbReference type="Proteomes" id="UP000199236">
    <property type="component" value="Unassembled WGS sequence"/>
</dbReference>
<dbReference type="InterPro" id="IPR029787">
    <property type="entry name" value="Nucleotide_cyclase"/>
</dbReference>
<dbReference type="Pfam" id="PF00990">
    <property type="entry name" value="GGDEF"/>
    <property type="match status" value="1"/>
</dbReference>
<keyword evidence="1" id="KW-0472">Membrane</keyword>
<dbReference type="PANTHER" id="PTHR44757:SF2">
    <property type="entry name" value="BIOFILM ARCHITECTURE MAINTENANCE PROTEIN MBAA"/>
    <property type="match status" value="1"/>
</dbReference>
<evidence type="ECO:0000259" key="2">
    <source>
        <dbReference type="PROSITE" id="PS50883"/>
    </source>
</evidence>
<dbReference type="Gene3D" id="3.20.20.450">
    <property type="entry name" value="EAL domain"/>
    <property type="match status" value="1"/>
</dbReference>
<dbReference type="SUPFAM" id="SSF141868">
    <property type="entry name" value="EAL domain-like"/>
    <property type="match status" value="1"/>
</dbReference>
<dbReference type="SMART" id="SM00052">
    <property type="entry name" value="EAL"/>
    <property type="match status" value="1"/>
</dbReference>
<proteinExistence type="predicted"/>
<dbReference type="PANTHER" id="PTHR44757">
    <property type="entry name" value="DIGUANYLATE CYCLASE DGCP"/>
    <property type="match status" value="1"/>
</dbReference>
<dbReference type="NCBIfam" id="TIGR00254">
    <property type="entry name" value="GGDEF"/>
    <property type="match status" value="1"/>
</dbReference>
<evidence type="ECO:0000313" key="4">
    <source>
        <dbReference type="EMBL" id="SFO39223.1"/>
    </source>
</evidence>
<dbReference type="Gene3D" id="3.30.70.270">
    <property type="match status" value="1"/>
</dbReference>
<accession>A0A1I5GTK6</accession>
<sequence length="524" mass="59324">MQDPSTKYKLIDSDLGAPRKFFVLLGLLVLALVLSHHTSPFIRQLPILTLTLLVGYYFLFLNSKQKRRRETLRSMIEELKSRDNLTGLSNRQLFLSSVYQRLKSAEHQNTPFALLLIDIDRFKELDTILGTENGDLLLQEFAQRLSHFQQNKAMVARLSGNEFAIIIDQLGTSATFEQRIQILHSYLKQPYRFNGRPIDITVSGGYIQFPHHGYRVSVLLQQAKLALLRAKQEGRNQICCFEQRQDVRAHMDHELSQEMGKSIALGEFKLHFQPQFSIMSGKQTGFEALMRWDHPVRGWISPGTFIQIAERNGLILPLSEFALREACTTAAQWTQPLRVAVNLSPIQFKKIDLVPMVESILKETGLPAHRLELEVTESLFIQSNQRTIETLKQLRTMGITIALDDFGTGYSSLSYLSSFPIDKIKIDRSFVRDLANSHGNMAIISAMIGIGRSLDIEVLAEGIEDKETLEMLRVAGCQEAQGYYLGRPRDLAAEPGFEMSQPALDDIAEKAKALKLIKNPSMCA</sequence>
<dbReference type="AlphaFoldDB" id="A0A1I5GTK6"/>
<dbReference type="SMART" id="SM00267">
    <property type="entry name" value="GGDEF"/>
    <property type="match status" value="1"/>
</dbReference>
<evidence type="ECO:0000313" key="5">
    <source>
        <dbReference type="Proteomes" id="UP000199236"/>
    </source>
</evidence>
<organism evidence="4 5">
    <name type="scientific">Cohaesibacter marisflavi</name>
    <dbReference type="NCBI Taxonomy" id="655353"/>
    <lineage>
        <taxon>Bacteria</taxon>
        <taxon>Pseudomonadati</taxon>
        <taxon>Pseudomonadota</taxon>
        <taxon>Alphaproteobacteria</taxon>
        <taxon>Hyphomicrobiales</taxon>
        <taxon>Cohaesibacteraceae</taxon>
    </lineage>
</organism>
<name>A0A1I5GTK6_9HYPH</name>
<dbReference type="InterPro" id="IPR035919">
    <property type="entry name" value="EAL_sf"/>
</dbReference>
<dbReference type="OrthoDB" id="9814202at2"/>
<dbReference type="InterPro" id="IPR043128">
    <property type="entry name" value="Rev_trsase/Diguanyl_cyclase"/>
</dbReference>
<dbReference type="Pfam" id="PF00563">
    <property type="entry name" value="EAL"/>
    <property type="match status" value="1"/>
</dbReference>
<dbReference type="CDD" id="cd01948">
    <property type="entry name" value="EAL"/>
    <property type="match status" value="1"/>
</dbReference>
<gene>
    <name evidence="4" type="ORF">SAMN04488056_105164</name>
</gene>
<evidence type="ECO:0000256" key="1">
    <source>
        <dbReference type="SAM" id="Phobius"/>
    </source>
</evidence>
<dbReference type="PROSITE" id="PS50883">
    <property type="entry name" value="EAL"/>
    <property type="match status" value="1"/>
</dbReference>
<protein>
    <submittedName>
        <fullName evidence="4">Diguanylate cyclase (GGDEF) domain-containing protein</fullName>
    </submittedName>
</protein>
<keyword evidence="1" id="KW-1133">Transmembrane helix</keyword>
<feature type="domain" description="EAL" evidence="2">
    <location>
        <begin position="252"/>
        <end position="502"/>
    </location>
</feature>
<dbReference type="PROSITE" id="PS50887">
    <property type="entry name" value="GGDEF"/>
    <property type="match status" value="1"/>
</dbReference>
<dbReference type="EMBL" id="FOVR01000005">
    <property type="protein sequence ID" value="SFO39223.1"/>
    <property type="molecule type" value="Genomic_DNA"/>
</dbReference>
<feature type="domain" description="GGDEF" evidence="3">
    <location>
        <begin position="110"/>
        <end position="243"/>
    </location>
</feature>
<keyword evidence="5" id="KW-1185">Reference proteome</keyword>
<dbReference type="SUPFAM" id="SSF55073">
    <property type="entry name" value="Nucleotide cyclase"/>
    <property type="match status" value="1"/>
</dbReference>
<reference evidence="4 5" key="1">
    <citation type="submission" date="2016-10" db="EMBL/GenBank/DDBJ databases">
        <authorList>
            <person name="de Groot N.N."/>
        </authorList>
    </citation>
    <scope>NUCLEOTIDE SEQUENCE [LARGE SCALE GENOMIC DNA]</scope>
    <source>
        <strain evidence="4 5">CGMCC 1.9157</strain>
    </source>
</reference>
<dbReference type="RefSeq" id="WP_090072502.1">
    <property type="nucleotide sequence ID" value="NZ_FOVR01000005.1"/>
</dbReference>
<dbReference type="InterPro" id="IPR052155">
    <property type="entry name" value="Biofilm_reg_signaling"/>
</dbReference>
<dbReference type="CDD" id="cd01949">
    <property type="entry name" value="GGDEF"/>
    <property type="match status" value="1"/>
</dbReference>
<dbReference type="InterPro" id="IPR000160">
    <property type="entry name" value="GGDEF_dom"/>
</dbReference>